<comment type="caution">
    <text evidence="2">The sequence shown here is derived from an EMBL/GenBank/DDBJ whole genome shotgun (WGS) entry which is preliminary data.</text>
</comment>
<protein>
    <recommendedName>
        <fullName evidence="4">DUF2946 family protein</fullName>
    </recommendedName>
</protein>
<gene>
    <name evidence="2" type="ORF">EDD55_103137</name>
</gene>
<evidence type="ECO:0008006" key="4">
    <source>
        <dbReference type="Google" id="ProtNLM"/>
    </source>
</evidence>
<evidence type="ECO:0000256" key="1">
    <source>
        <dbReference type="SAM" id="MobiDB-lite"/>
    </source>
</evidence>
<reference evidence="2 3" key="1">
    <citation type="submission" date="2019-03" db="EMBL/GenBank/DDBJ databases">
        <title>Genomic Encyclopedia of Type Strains, Phase IV (KMG-IV): sequencing the most valuable type-strain genomes for metagenomic binning, comparative biology and taxonomic classification.</title>
        <authorList>
            <person name="Goeker M."/>
        </authorList>
    </citation>
    <scope>NUCLEOTIDE SEQUENCE [LARGE SCALE GENOMIC DNA]</scope>
    <source>
        <strain evidence="2 3">DSM 101688</strain>
    </source>
</reference>
<dbReference type="EMBL" id="SLZW01000003">
    <property type="protein sequence ID" value="TCS63515.1"/>
    <property type="molecule type" value="Genomic_DNA"/>
</dbReference>
<dbReference type="AlphaFoldDB" id="A0A4R3JDL6"/>
<proteinExistence type="predicted"/>
<sequence length="166" mass="17836">MVQAVGKPGRRSPRTAAKRSPRAVIMRRRMIMATVGMFALMMQVMIPAVHAAPLLTLPSTSERGDDANGVDQSYQALNRALLVVCSAYGYKTLPGDNGGLADQLNRYQSCTVCKLSTAANLLGPVMPVVLTVPTVVTMTFSVPMHDDQRSVWLATPSLPRGPPSRA</sequence>
<evidence type="ECO:0000313" key="3">
    <source>
        <dbReference type="Proteomes" id="UP000295304"/>
    </source>
</evidence>
<keyword evidence="3" id="KW-1185">Reference proteome</keyword>
<dbReference type="RefSeq" id="WP_132938490.1">
    <property type="nucleotide sequence ID" value="NZ_CP119676.1"/>
</dbReference>
<name>A0A4R3JDL6_9PROT</name>
<feature type="compositionally biased region" description="Basic residues" evidence="1">
    <location>
        <begin position="8"/>
        <end position="21"/>
    </location>
</feature>
<accession>A0A4R3JDL6</accession>
<organism evidence="2 3">
    <name type="scientific">Varunaivibrio sulfuroxidans</name>
    <dbReference type="NCBI Taxonomy" id="1773489"/>
    <lineage>
        <taxon>Bacteria</taxon>
        <taxon>Pseudomonadati</taxon>
        <taxon>Pseudomonadota</taxon>
        <taxon>Alphaproteobacteria</taxon>
        <taxon>Rhodospirillales</taxon>
        <taxon>Magnetovibrionaceae</taxon>
        <taxon>Varunaivibrio</taxon>
    </lineage>
</organism>
<feature type="region of interest" description="Disordered" evidence="1">
    <location>
        <begin position="1"/>
        <end position="21"/>
    </location>
</feature>
<evidence type="ECO:0000313" key="2">
    <source>
        <dbReference type="EMBL" id="TCS63515.1"/>
    </source>
</evidence>
<dbReference type="Proteomes" id="UP000295304">
    <property type="component" value="Unassembled WGS sequence"/>
</dbReference>